<dbReference type="InterPro" id="IPR003607">
    <property type="entry name" value="HD/PDEase_dom"/>
</dbReference>
<organism evidence="2 3">
    <name type="scientific">Heliobacterium chlorum</name>
    <dbReference type="NCBI Taxonomy" id="2698"/>
    <lineage>
        <taxon>Bacteria</taxon>
        <taxon>Bacillati</taxon>
        <taxon>Bacillota</taxon>
        <taxon>Clostridia</taxon>
        <taxon>Eubacteriales</taxon>
        <taxon>Heliobacteriaceae</taxon>
        <taxon>Heliobacterium</taxon>
    </lineage>
</organism>
<evidence type="ECO:0000259" key="1">
    <source>
        <dbReference type="PROSITE" id="PS51832"/>
    </source>
</evidence>
<comment type="caution">
    <text evidence="2">The sequence shown here is derived from an EMBL/GenBank/DDBJ whole genome shotgun (WGS) entry which is preliminary data.</text>
</comment>
<evidence type="ECO:0000313" key="2">
    <source>
        <dbReference type="EMBL" id="MBC9786210.1"/>
    </source>
</evidence>
<dbReference type="SMART" id="SM00471">
    <property type="entry name" value="HDc"/>
    <property type="match status" value="1"/>
</dbReference>
<dbReference type="InterPro" id="IPR037522">
    <property type="entry name" value="HD_GYP_dom"/>
</dbReference>
<accession>A0ABR7T754</accession>
<dbReference type="PANTHER" id="PTHR43155:SF1">
    <property type="entry name" value="3'3'-CGAMP-SPECIFIC PHOSPHODIESTERASE 1"/>
    <property type="match status" value="1"/>
</dbReference>
<feature type="domain" description="HD-GYP" evidence="1">
    <location>
        <begin position="109"/>
        <end position="305"/>
    </location>
</feature>
<gene>
    <name evidence="2" type="ORF">H1S01_17240</name>
</gene>
<name>A0ABR7T754_HELCL</name>
<keyword evidence="3" id="KW-1185">Reference proteome</keyword>
<dbReference type="PANTHER" id="PTHR43155">
    <property type="entry name" value="CYCLIC DI-GMP PHOSPHODIESTERASE PA4108-RELATED"/>
    <property type="match status" value="1"/>
</dbReference>
<dbReference type="PROSITE" id="PS51832">
    <property type="entry name" value="HD_GYP"/>
    <property type="match status" value="1"/>
</dbReference>
<protein>
    <submittedName>
        <fullName evidence="2">HD domain-containing protein</fullName>
    </submittedName>
</protein>
<dbReference type="Pfam" id="PF13487">
    <property type="entry name" value="HD_5"/>
    <property type="match status" value="1"/>
</dbReference>
<dbReference type="SUPFAM" id="SSF109604">
    <property type="entry name" value="HD-domain/PDEase-like"/>
    <property type="match status" value="1"/>
</dbReference>
<proteinExistence type="predicted"/>
<sequence length="319" mass="36959">MKIFRKSSYIIMRDGIKEKKTILKNCSCDIIHLADRIDVLLNNDYILHQRNEVLTKVNNAFGTMFRPELKEVLIEITSKPSFWLDLKSQFIDELTEEMLPNECLEVKLTYGELRSLFQVYAQIIDQKSKFTYRHSRLVAGIAVQLGMLAEFSPEQVARLELAGFIHDLGKLSVPESILEKPSSLTEQEFEVIQQHSYHTYHVLQSVSELNEVARWAAFHHERLDGRGYPFHISGADLDLGCRIIGVADIFSALIEDRPYRMGYSKEKIESILIQMVKEKAIDGDLVDLLFENYDIFEFVKDFTDVLKYQEPSKKKNNDN</sequence>
<dbReference type="EMBL" id="JACVHF010000029">
    <property type="protein sequence ID" value="MBC9786210.1"/>
    <property type="molecule type" value="Genomic_DNA"/>
</dbReference>
<dbReference type="CDD" id="cd00077">
    <property type="entry name" value="HDc"/>
    <property type="match status" value="1"/>
</dbReference>
<reference evidence="2 3" key="1">
    <citation type="submission" date="2020-07" db="EMBL/GenBank/DDBJ databases">
        <title>Draft whole-genome sequence of Heliobacterium chlorum DSM 3682, type strain.</title>
        <authorList>
            <person name="Kyndt J.A."/>
            <person name="Meyer T.E."/>
            <person name="Imhoff J.F."/>
        </authorList>
    </citation>
    <scope>NUCLEOTIDE SEQUENCE [LARGE SCALE GENOMIC DNA]</scope>
    <source>
        <strain evidence="2 3">DSM 3682</strain>
    </source>
</reference>
<dbReference type="Gene3D" id="1.10.3210.10">
    <property type="entry name" value="Hypothetical protein af1432"/>
    <property type="match status" value="1"/>
</dbReference>
<dbReference type="Proteomes" id="UP000617402">
    <property type="component" value="Unassembled WGS sequence"/>
</dbReference>
<dbReference type="RefSeq" id="WP_243237411.1">
    <property type="nucleotide sequence ID" value="NZ_JACVHF010000029.1"/>
</dbReference>
<evidence type="ECO:0000313" key="3">
    <source>
        <dbReference type="Proteomes" id="UP000617402"/>
    </source>
</evidence>